<dbReference type="EMBL" id="LJZO01000095">
    <property type="protein sequence ID" value="ROV87062.1"/>
    <property type="molecule type" value="Genomic_DNA"/>
</dbReference>
<gene>
    <name evidence="1" type="ORF">VSDG_10144</name>
</gene>
<reference evidence="1 2" key="1">
    <citation type="submission" date="2015-09" db="EMBL/GenBank/DDBJ databases">
        <title>Host preference determinants of Valsa canker pathogens revealed by comparative genomics.</title>
        <authorList>
            <person name="Yin Z."/>
            <person name="Huang L."/>
        </authorList>
    </citation>
    <scope>NUCLEOTIDE SEQUENCE [LARGE SCALE GENOMIC DNA]</scope>
    <source>
        <strain evidence="1 2">YSFL</strain>
    </source>
</reference>
<proteinExistence type="predicted"/>
<protein>
    <submittedName>
        <fullName evidence="1">Uncharacterized protein</fullName>
    </submittedName>
</protein>
<name>A0A423V8B1_CYTCH</name>
<accession>A0A423V8B1</accession>
<evidence type="ECO:0000313" key="1">
    <source>
        <dbReference type="EMBL" id="ROV87062.1"/>
    </source>
</evidence>
<comment type="caution">
    <text evidence="1">The sequence shown here is derived from an EMBL/GenBank/DDBJ whole genome shotgun (WGS) entry which is preliminary data.</text>
</comment>
<organism evidence="1 2">
    <name type="scientific">Cytospora chrysosperma</name>
    <name type="common">Cytospora canker fungus</name>
    <name type="synonym">Sphaeria chrysosperma</name>
    <dbReference type="NCBI Taxonomy" id="252740"/>
    <lineage>
        <taxon>Eukaryota</taxon>
        <taxon>Fungi</taxon>
        <taxon>Dikarya</taxon>
        <taxon>Ascomycota</taxon>
        <taxon>Pezizomycotina</taxon>
        <taxon>Sordariomycetes</taxon>
        <taxon>Sordariomycetidae</taxon>
        <taxon>Diaporthales</taxon>
        <taxon>Cytosporaceae</taxon>
        <taxon>Cytospora</taxon>
    </lineage>
</organism>
<keyword evidence="2" id="KW-1185">Reference proteome</keyword>
<sequence length="219" mass="25216">MFLVYKTVGKLLELARTWLPSLGLAKEQQTLADLEAISEFDLINISWSRRLMRAIVSVDETIDEVMENEGIMWKFVRTIHACDDRVRESVEKYLERIHAGEREPKIALDLQRGMMTIPQEDGSQQDQSVFEIDFEYTIAESEPHHSLRTAEIEPAHVVLACLQGQLRAVAWNMTLSPKGLLDLVQAERRSRGNNDIYYVSSNRFRGTQPRHSRSVESEQ</sequence>
<evidence type="ECO:0000313" key="2">
    <source>
        <dbReference type="Proteomes" id="UP000284375"/>
    </source>
</evidence>
<dbReference type="Proteomes" id="UP000284375">
    <property type="component" value="Unassembled WGS sequence"/>
</dbReference>
<dbReference type="AlphaFoldDB" id="A0A423V8B1"/>